<evidence type="ECO:0000313" key="3">
    <source>
        <dbReference type="Proteomes" id="UP000028582"/>
    </source>
</evidence>
<feature type="domain" description="Amidohydrolase 3" evidence="1">
    <location>
        <begin position="22"/>
        <end position="447"/>
    </location>
</feature>
<dbReference type="SUPFAM" id="SSF51556">
    <property type="entry name" value="Metallo-dependent hydrolases"/>
    <property type="match status" value="1"/>
</dbReference>
<name>A0A080Z5E6_PHYNI</name>
<dbReference type="CDD" id="cd01300">
    <property type="entry name" value="YtcJ_like"/>
    <property type="match status" value="1"/>
</dbReference>
<dbReference type="PANTHER" id="PTHR22642">
    <property type="entry name" value="IMIDAZOLONEPROPIONASE"/>
    <property type="match status" value="1"/>
</dbReference>
<reference evidence="2 3" key="1">
    <citation type="submission" date="2013-11" db="EMBL/GenBank/DDBJ databases">
        <title>The Genome Sequence of Phytophthora parasitica P1976.</title>
        <authorList>
            <consortium name="The Broad Institute Genomics Platform"/>
            <person name="Russ C."/>
            <person name="Tyler B."/>
            <person name="Panabieres F."/>
            <person name="Shan W."/>
            <person name="Tripathy S."/>
            <person name="Grunwald N."/>
            <person name="Machado M."/>
            <person name="Johnson C.S."/>
            <person name="Walker B."/>
            <person name="Young S."/>
            <person name="Zeng Q."/>
            <person name="Gargeya S."/>
            <person name="Fitzgerald M."/>
            <person name="Haas B."/>
            <person name="Abouelleil A."/>
            <person name="Allen A.W."/>
            <person name="Alvarado L."/>
            <person name="Arachchi H.M."/>
            <person name="Berlin A.M."/>
            <person name="Chapman S.B."/>
            <person name="Gainer-Dewar J."/>
            <person name="Goldberg J."/>
            <person name="Griggs A."/>
            <person name="Gujja S."/>
            <person name="Hansen M."/>
            <person name="Howarth C."/>
            <person name="Imamovic A."/>
            <person name="Ireland A."/>
            <person name="Larimer J."/>
            <person name="McCowan C."/>
            <person name="Murphy C."/>
            <person name="Pearson M."/>
            <person name="Poon T.W."/>
            <person name="Priest M."/>
            <person name="Roberts A."/>
            <person name="Saif S."/>
            <person name="Shea T."/>
            <person name="Sisk P."/>
            <person name="Sykes S."/>
            <person name="Wortman J."/>
            <person name="Nusbaum C."/>
            <person name="Birren B."/>
        </authorList>
    </citation>
    <scope>NUCLEOTIDE SEQUENCE [LARGE SCALE GENOMIC DNA]</scope>
    <source>
        <strain evidence="2 3">P1976</strain>
    </source>
</reference>
<organism evidence="2 3">
    <name type="scientific">Phytophthora nicotianae P1976</name>
    <dbReference type="NCBI Taxonomy" id="1317066"/>
    <lineage>
        <taxon>Eukaryota</taxon>
        <taxon>Sar</taxon>
        <taxon>Stramenopiles</taxon>
        <taxon>Oomycota</taxon>
        <taxon>Peronosporomycetes</taxon>
        <taxon>Peronosporales</taxon>
        <taxon>Peronosporaceae</taxon>
        <taxon>Phytophthora</taxon>
    </lineage>
</organism>
<dbReference type="Gene3D" id="3.20.20.140">
    <property type="entry name" value="Metal-dependent hydrolases"/>
    <property type="match status" value="1"/>
</dbReference>
<dbReference type="EMBL" id="ANJA01003705">
    <property type="protein sequence ID" value="ETO61857.1"/>
    <property type="molecule type" value="Genomic_DNA"/>
</dbReference>
<dbReference type="Gene3D" id="2.30.40.10">
    <property type="entry name" value="Urease, subunit C, domain 1"/>
    <property type="match status" value="1"/>
</dbReference>
<dbReference type="InterPro" id="IPR033932">
    <property type="entry name" value="YtcJ-like"/>
</dbReference>
<evidence type="ECO:0000313" key="2">
    <source>
        <dbReference type="EMBL" id="ETO61857.1"/>
    </source>
</evidence>
<evidence type="ECO:0000259" key="1">
    <source>
        <dbReference type="Pfam" id="PF07969"/>
    </source>
</evidence>
<comment type="caution">
    <text evidence="2">The sequence shown here is derived from an EMBL/GenBank/DDBJ whole genome shotgun (WGS) entry which is preliminary data.</text>
</comment>
<protein>
    <recommendedName>
        <fullName evidence="1">Amidohydrolase 3 domain-containing protein</fullName>
    </recommendedName>
</protein>
<dbReference type="Proteomes" id="UP000028582">
    <property type="component" value="Unassembled WGS sequence"/>
</dbReference>
<dbReference type="GO" id="GO:0016810">
    <property type="term" value="F:hydrolase activity, acting on carbon-nitrogen (but not peptide) bonds"/>
    <property type="evidence" value="ECO:0007669"/>
    <property type="project" value="InterPro"/>
</dbReference>
<gene>
    <name evidence="2" type="ORF">F444_20187</name>
</gene>
<dbReference type="OrthoDB" id="3501663at2759"/>
<dbReference type="PANTHER" id="PTHR22642:SF2">
    <property type="entry name" value="PROTEIN LONG AFTER FAR-RED 3"/>
    <property type="match status" value="1"/>
</dbReference>
<dbReference type="SUPFAM" id="SSF51338">
    <property type="entry name" value="Composite domain of metallo-dependent hydrolases"/>
    <property type="match status" value="1"/>
</dbReference>
<dbReference type="Pfam" id="PF07969">
    <property type="entry name" value="Amidohydro_3"/>
    <property type="match status" value="1"/>
</dbReference>
<dbReference type="AlphaFoldDB" id="A0A080Z5E6"/>
<accession>A0A080Z5E6</accession>
<sequence length="502" mass="54837">MTTLLEGLIVSVGSGASPPADETEDLHGALVLPGLHDSHIHVAMLGESAEWLDLSGCTSYEEFAERLKKYDAQYPDKAWVVGIGWAQDELSSDARYPSRHDIDAVIRDRPVILHRACWHIAVVNTKALEIAGVDVNAKNHDVKHGAIDVDEKGATGILREDAVQIVEKHANEPSLDLRVKYFRNALTRCVHSGLTAVHTNDEDAWHVYSKLQKEESLPVRVYLTPSIYELGKPSTPKPGASDGLVSVHRMKIFSDGSLGAETAALRAPYKGTSNKGILMNSDEDLVKKISDANEAGYRVEIHAIGDRAAEQVLMALKSANVGPEKRPILTHCQILGEDLIAQMREQGVIGNVQPSFTRMLDNGVACAGGSDAPIETCNPFQGIYDAIYRHKPNRPEDVFLPEEQLSFHEALALYTKGGAFAAMQDNVLGQISPGFYADFVVLRKDVSEDHAALVMPGLVESICVAGKKKKTYQYDPTSIVLEGGEHDLSKSLLPPFAYMLML</sequence>
<proteinExistence type="predicted"/>
<dbReference type="InterPro" id="IPR032466">
    <property type="entry name" value="Metal_Hydrolase"/>
</dbReference>
<dbReference type="InterPro" id="IPR013108">
    <property type="entry name" value="Amidohydro_3"/>
</dbReference>
<dbReference type="InterPro" id="IPR011059">
    <property type="entry name" value="Metal-dep_hydrolase_composite"/>
</dbReference>